<comment type="catalytic activity">
    <reaction evidence="1 18">
        <text>(2R,3S)-3-isopropylmalate + NAD(+) = 4-methyl-2-oxopentanoate + CO2 + NADH</text>
        <dbReference type="Rhea" id="RHEA:32271"/>
        <dbReference type="ChEBI" id="CHEBI:16526"/>
        <dbReference type="ChEBI" id="CHEBI:17865"/>
        <dbReference type="ChEBI" id="CHEBI:35121"/>
        <dbReference type="ChEBI" id="CHEBI:57540"/>
        <dbReference type="ChEBI" id="CHEBI:57945"/>
        <dbReference type="EC" id="1.1.1.85"/>
    </reaction>
</comment>
<keyword evidence="10 18" id="KW-0479">Metal-binding</keyword>
<dbReference type="GO" id="GO:0003862">
    <property type="term" value="F:3-isopropylmalate dehydrogenase activity"/>
    <property type="evidence" value="ECO:0007669"/>
    <property type="project" value="UniProtKB-UniRule"/>
</dbReference>
<evidence type="ECO:0000256" key="11">
    <source>
        <dbReference type="ARBA" id="ARBA00022842"/>
    </source>
</evidence>
<keyword evidence="11" id="KW-0460">Magnesium</keyword>
<accession>A0A239J064</accession>
<dbReference type="FunFam" id="3.40.718.10:FF:000006">
    <property type="entry name" value="3-isopropylmalate dehydrogenase"/>
    <property type="match status" value="1"/>
</dbReference>
<evidence type="ECO:0000313" key="21">
    <source>
        <dbReference type="Proteomes" id="UP000198393"/>
    </source>
</evidence>
<dbReference type="UniPathway" id="UPA00048">
    <property type="reaction ID" value="UER00072"/>
</dbReference>
<dbReference type="PANTHER" id="PTHR42979">
    <property type="entry name" value="3-ISOPROPYLMALATE DEHYDROGENASE"/>
    <property type="match status" value="1"/>
</dbReference>
<dbReference type="Pfam" id="PF00180">
    <property type="entry name" value="Iso_dh"/>
    <property type="match status" value="1"/>
</dbReference>
<keyword evidence="14" id="KW-0464">Manganese</keyword>
<evidence type="ECO:0000256" key="12">
    <source>
        <dbReference type="ARBA" id="ARBA00023002"/>
    </source>
</evidence>
<dbReference type="SMART" id="SM01329">
    <property type="entry name" value="Iso_dh"/>
    <property type="match status" value="1"/>
</dbReference>
<evidence type="ECO:0000256" key="4">
    <source>
        <dbReference type="ARBA" id="ARBA00008319"/>
    </source>
</evidence>
<evidence type="ECO:0000256" key="16">
    <source>
        <dbReference type="NCBIfam" id="TIGR00169"/>
    </source>
</evidence>
<comment type="similarity">
    <text evidence="4">Belongs to the isocitrate and isopropylmalate dehydrogenases family. LeuB type 1 subfamily.</text>
</comment>
<name>A0A239J064_EKHLU</name>
<dbReference type="GO" id="GO:0009098">
    <property type="term" value="P:L-leucine biosynthetic process"/>
    <property type="evidence" value="ECO:0007669"/>
    <property type="project" value="UniProtKB-UniRule"/>
</dbReference>
<dbReference type="GO" id="GO:0005829">
    <property type="term" value="C:cytosol"/>
    <property type="evidence" value="ECO:0007669"/>
    <property type="project" value="TreeGrafter"/>
</dbReference>
<evidence type="ECO:0000256" key="5">
    <source>
        <dbReference type="ARBA" id="ARBA00011738"/>
    </source>
</evidence>
<dbReference type="Gene3D" id="3.40.718.10">
    <property type="entry name" value="Isopropylmalate Dehydrogenase"/>
    <property type="match status" value="1"/>
</dbReference>
<comment type="subunit">
    <text evidence="5 18">Homodimer.</text>
</comment>
<evidence type="ECO:0000256" key="18">
    <source>
        <dbReference type="RuleBase" id="RU004445"/>
    </source>
</evidence>
<dbReference type="NCBIfam" id="TIGR00169">
    <property type="entry name" value="leuB"/>
    <property type="match status" value="1"/>
</dbReference>
<dbReference type="InterPro" id="IPR019818">
    <property type="entry name" value="IsoCit/isopropylmalate_DH_CS"/>
</dbReference>
<evidence type="ECO:0000256" key="9">
    <source>
        <dbReference type="ARBA" id="ARBA00022605"/>
    </source>
</evidence>
<reference evidence="20 21" key="1">
    <citation type="submission" date="2017-06" db="EMBL/GenBank/DDBJ databases">
        <authorList>
            <person name="Kim H.J."/>
            <person name="Triplett B.A."/>
        </authorList>
    </citation>
    <scope>NUCLEOTIDE SEQUENCE [LARGE SCALE GENOMIC DNA]</scope>
    <source>
        <strain evidence="20 21">DSM 19307</strain>
    </source>
</reference>
<keyword evidence="8 18" id="KW-0432">Leucine biosynthesis</keyword>
<protein>
    <recommendedName>
        <fullName evidence="7 16">3-isopropylmalate dehydrogenase</fullName>
        <ecNumber evidence="6 16">1.1.1.85</ecNumber>
    </recommendedName>
</protein>
<evidence type="ECO:0000256" key="15">
    <source>
        <dbReference type="ARBA" id="ARBA00023304"/>
    </source>
</evidence>
<dbReference type="OrthoDB" id="9806254at2"/>
<keyword evidence="12 17" id="KW-0560">Oxidoreductase</keyword>
<keyword evidence="9" id="KW-0028">Amino-acid biosynthesis</keyword>
<gene>
    <name evidence="20" type="ORF">SAMN05421640_1898</name>
</gene>
<dbReference type="PROSITE" id="PS00470">
    <property type="entry name" value="IDH_IMDH"/>
    <property type="match status" value="1"/>
</dbReference>
<evidence type="ECO:0000256" key="14">
    <source>
        <dbReference type="ARBA" id="ARBA00023211"/>
    </source>
</evidence>
<dbReference type="PANTHER" id="PTHR42979:SF1">
    <property type="entry name" value="3-ISOPROPYLMALATE DEHYDROGENASE"/>
    <property type="match status" value="1"/>
</dbReference>
<evidence type="ECO:0000259" key="19">
    <source>
        <dbReference type="SMART" id="SM01329"/>
    </source>
</evidence>
<dbReference type="EC" id="1.1.1.85" evidence="6 16"/>
<dbReference type="EMBL" id="FZPD01000003">
    <property type="protein sequence ID" value="SNS98663.1"/>
    <property type="molecule type" value="Genomic_DNA"/>
</dbReference>
<proteinExistence type="inferred from homology"/>
<evidence type="ECO:0000256" key="8">
    <source>
        <dbReference type="ARBA" id="ARBA00022430"/>
    </source>
</evidence>
<dbReference type="SUPFAM" id="SSF53659">
    <property type="entry name" value="Isocitrate/Isopropylmalate dehydrogenase-like"/>
    <property type="match status" value="1"/>
</dbReference>
<dbReference type="Proteomes" id="UP000198393">
    <property type="component" value="Unassembled WGS sequence"/>
</dbReference>
<comment type="function">
    <text evidence="18">Catalyzes the oxidation of 3-carboxy-2-hydroxy-4-methylpentanoate (3-isopropylmalate) to 3-carboxy-4-methyl-2-oxopentanoate. The product decarboxylates to 4-methyl-2 oxopentanoate.</text>
</comment>
<dbReference type="AlphaFoldDB" id="A0A239J064"/>
<sequence>MKKNITILPGDGIGPEVVSQAIKVLQAINTYFNHDFDLKYGIIGASAIDETGSPLPDETLDLCLNSDAILLGSIGDPKYDNDPNLKVRPEQGLLKLRKSLQLFSNVRPVKTYDILKGVSPLKEHLLENVDMVIYRELTGGIYFGDKVLSEDGSHAHDSCDYTTHEISRIAYQAFEAATLRRKKLTLIDKANVLETSRLWRRVIQDISKEYPEIDVEYMYVDNAAMQMMQDPENFDVVLTENMFGDIISDLSSVITGSLGMLPSSSVGTKTALFEPIHGSYPQASGKDIANPMATILSVAMMYDHFELYHEASTIRKAVDWALEHKLATEDIVRDKSEASPCSKVGDTIAWYIEEGGKIDMNKDSINLSLNCII</sequence>
<evidence type="ECO:0000313" key="20">
    <source>
        <dbReference type="EMBL" id="SNS98663.1"/>
    </source>
</evidence>
<dbReference type="InterPro" id="IPR004429">
    <property type="entry name" value="Isopropylmalate_DH"/>
</dbReference>
<dbReference type="RefSeq" id="WP_089356624.1">
    <property type="nucleotide sequence ID" value="NZ_FZPD01000003.1"/>
</dbReference>
<evidence type="ECO:0000256" key="17">
    <source>
        <dbReference type="RuleBase" id="RU004443"/>
    </source>
</evidence>
<organism evidence="20 21">
    <name type="scientific">Ekhidna lutea</name>
    <dbReference type="NCBI Taxonomy" id="447679"/>
    <lineage>
        <taxon>Bacteria</taxon>
        <taxon>Pseudomonadati</taxon>
        <taxon>Bacteroidota</taxon>
        <taxon>Cytophagia</taxon>
        <taxon>Cytophagales</taxon>
        <taxon>Reichenbachiellaceae</taxon>
        <taxon>Ekhidna</taxon>
    </lineage>
</organism>
<evidence type="ECO:0000256" key="1">
    <source>
        <dbReference type="ARBA" id="ARBA00000624"/>
    </source>
</evidence>
<keyword evidence="13 18" id="KW-0520">NAD</keyword>
<evidence type="ECO:0000256" key="10">
    <source>
        <dbReference type="ARBA" id="ARBA00022723"/>
    </source>
</evidence>
<comment type="pathway">
    <text evidence="3 18">Amino-acid biosynthesis; L-leucine biosynthesis; L-leucine from 3-methyl-2-oxobutanoate: step 3/4.</text>
</comment>
<keyword evidence="21" id="KW-1185">Reference proteome</keyword>
<dbReference type="GO" id="GO:0051287">
    <property type="term" value="F:NAD binding"/>
    <property type="evidence" value="ECO:0007669"/>
    <property type="project" value="InterPro"/>
</dbReference>
<evidence type="ECO:0000256" key="2">
    <source>
        <dbReference type="ARBA" id="ARBA00001936"/>
    </source>
</evidence>
<evidence type="ECO:0000256" key="13">
    <source>
        <dbReference type="ARBA" id="ARBA00023027"/>
    </source>
</evidence>
<dbReference type="GO" id="GO:0000287">
    <property type="term" value="F:magnesium ion binding"/>
    <property type="evidence" value="ECO:0007669"/>
    <property type="project" value="InterPro"/>
</dbReference>
<comment type="cofactor">
    <cofactor evidence="2">
        <name>Mn(2+)</name>
        <dbReference type="ChEBI" id="CHEBI:29035"/>
    </cofactor>
</comment>
<dbReference type="InterPro" id="IPR024084">
    <property type="entry name" value="IsoPropMal-DH-like_dom"/>
</dbReference>
<evidence type="ECO:0000256" key="7">
    <source>
        <dbReference type="ARBA" id="ARBA00019276"/>
    </source>
</evidence>
<feature type="domain" description="Isopropylmalate dehydrogenase-like" evidence="19">
    <location>
        <begin position="4"/>
        <end position="348"/>
    </location>
</feature>
<comment type="cofactor">
    <cofactor evidence="18">
        <name>Mg(2+)</name>
        <dbReference type="ChEBI" id="CHEBI:18420"/>
    </cofactor>
    <cofactor evidence="18">
        <name>Mn(2+)</name>
        <dbReference type="ChEBI" id="CHEBI:29035"/>
    </cofactor>
    <text evidence="18">Binds 1 Mg(2+) or Mn(2+) ion per subunit.</text>
</comment>
<evidence type="ECO:0000256" key="6">
    <source>
        <dbReference type="ARBA" id="ARBA00013101"/>
    </source>
</evidence>
<evidence type="ECO:0000256" key="3">
    <source>
        <dbReference type="ARBA" id="ARBA00004762"/>
    </source>
</evidence>
<keyword evidence="15 18" id="KW-0100">Branched-chain amino acid biosynthesis</keyword>